<gene>
    <name evidence="1" type="ORF">EAX62_14955</name>
</gene>
<keyword evidence="2" id="KW-1185">Reference proteome</keyword>
<comment type="caution">
    <text evidence="1">The sequence shown here is derived from an EMBL/GenBank/DDBJ whole genome shotgun (WGS) entry which is preliminary data.</text>
</comment>
<accession>A0A3M0G7V0</accession>
<dbReference type="EMBL" id="REFW01000005">
    <property type="protein sequence ID" value="RMB57763.1"/>
    <property type="molecule type" value="Genomic_DNA"/>
</dbReference>
<organism evidence="1 2">
    <name type="scientific">Tessaracoccus antarcticus</name>
    <dbReference type="NCBI Taxonomy" id="2479848"/>
    <lineage>
        <taxon>Bacteria</taxon>
        <taxon>Bacillati</taxon>
        <taxon>Actinomycetota</taxon>
        <taxon>Actinomycetes</taxon>
        <taxon>Propionibacteriales</taxon>
        <taxon>Propionibacteriaceae</taxon>
        <taxon>Tessaracoccus</taxon>
    </lineage>
</organism>
<dbReference type="Proteomes" id="UP000275256">
    <property type="component" value="Unassembled WGS sequence"/>
</dbReference>
<evidence type="ECO:0000313" key="2">
    <source>
        <dbReference type="Proteomes" id="UP000275256"/>
    </source>
</evidence>
<proteinExistence type="predicted"/>
<keyword evidence="1" id="KW-0238">DNA-binding</keyword>
<dbReference type="AlphaFoldDB" id="A0A3M0G7V0"/>
<protein>
    <submittedName>
        <fullName evidence="1">DNA-binding response regulator</fullName>
    </submittedName>
</protein>
<dbReference type="GO" id="GO:0003677">
    <property type="term" value="F:DNA binding"/>
    <property type="evidence" value="ECO:0007669"/>
    <property type="project" value="UniProtKB-KW"/>
</dbReference>
<evidence type="ECO:0000313" key="1">
    <source>
        <dbReference type="EMBL" id="RMB57763.1"/>
    </source>
</evidence>
<sequence>MARDLFVSDKTVTSHVSSLLRKHVQETGSISRALLRIRTDEMRYLRDIKCFTSLQWIKFIELSPFGSGNAYSAQGFRGSGGSDNGCGIRCARGPCRLPAHCVHHPGWADLRWAAVEHHV</sequence>
<reference evidence="1 2" key="1">
    <citation type="submission" date="2018-10" db="EMBL/GenBank/DDBJ databases">
        <title>Tessaracoccus antarcticuss sp. nov., isolated from sediment.</title>
        <authorList>
            <person name="Zhou L.Y."/>
            <person name="Du Z.J."/>
        </authorList>
    </citation>
    <scope>NUCLEOTIDE SEQUENCE [LARGE SCALE GENOMIC DNA]</scope>
    <source>
        <strain evidence="1 2">JDX10</strain>
    </source>
</reference>
<name>A0A3M0G7V0_9ACTN</name>